<accession>A0A2H3B0E4</accession>
<feature type="compositionally biased region" description="Basic residues" evidence="1">
    <location>
        <begin position="728"/>
        <end position="742"/>
    </location>
</feature>
<dbReference type="Proteomes" id="UP000218334">
    <property type="component" value="Unassembled WGS sequence"/>
</dbReference>
<reference evidence="3" key="1">
    <citation type="journal article" date="2017" name="Nat. Ecol. Evol.">
        <title>Genome expansion and lineage-specific genetic innovations in the forest pathogenic fungi Armillaria.</title>
        <authorList>
            <person name="Sipos G."/>
            <person name="Prasanna A.N."/>
            <person name="Walter M.C."/>
            <person name="O'Connor E."/>
            <person name="Balint B."/>
            <person name="Krizsan K."/>
            <person name="Kiss B."/>
            <person name="Hess J."/>
            <person name="Varga T."/>
            <person name="Slot J."/>
            <person name="Riley R."/>
            <person name="Boka B."/>
            <person name="Rigling D."/>
            <person name="Barry K."/>
            <person name="Lee J."/>
            <person name="Mihaltcheva S."/>
            <person name="LaButti K."/>
            <person name="Lipzen A."/>
            <person name="Waldron R."/>
            <person name="Moloney N.M."/>
            <person name="Sperisen C."/>
            <person name="Kredics L."/>
            <person name="Vagvoelgyi C."/>
            <person name="Patrignani A."/>
            <person name="Fitzpatrick D."/>
            <person name="Nagy I."/>
            <person name="Doyle S."/>
            <person name="Anderson J.B."/>
            <person name="Grigoriev I.V."/>
            <person name="Gueldener U."/>
            <person name="Muensterkoetter M."/>
            <person name="Nagy L.G."/>
        </authorList>
    </citation>
    <scope>NUCLEOTIDE SEQUENCE [LARGE SCALE GENOMIC DNA]</scope>
    <source>
        <strain evidence="3">28-4</strain>
    </source>
</reference>
<keyword evidence="3" id="KW-1185">Reference proteome</keyword>
<evidence type="ECO:0000256" key="1">
    <source>
        <dbReference type="SAM" id="MobiDB-lite"/>
    </source>
</evidence>
<dbReference type="Gene3D" id="2.60.120.620">
    <property type="entry name" value="q2cbj1_9rhob like domain"/>
    <property type="match status" value="1"/>
</dbReference>
<feature type="region of interest" description="Disordered" evidence="1">
    <location>
        <begin position="726"/>
        <end position="770"/>
    </location>
</feature>
<gene>
    <name evidence="2" type="ORF">ARMSODRAFT_1007874</name>
</gene>
<protein>
    <recommendedName>
        <fullName evidence="4">Prolyl 4-hydroxylase alpha subunit Fe(2+) 2OG dioxygenase domain-containing protein</fullName>
    </recommendedName>
</protein>
<evidence type="ECO:0000313" key="2">
    <source>
        <dbReference type="EMBL" id="PBK63210.1"/>
    </source>
</evidence>
<name>A0A2H3B0E4_9AGAR</name>
<evidence type="ECO:0000313" key="3">
    <source>
        <dbReference type="Proteomes" id="UP000218334"/>
    </source>
</evidence>
<feature type="compositionally biased region" description="Acidic residues" evidence="1">
    <location>
        <begin position="748"/>
        <end position="758"/>
    </location>
</feature>
<sequence>MRLVFLGQRRSKAPQRYRGIADLHPKVDTDVRNAREIGADEFTVEPKFLDETAKIWKEKFIPGDVRVEPHKTLIYGEGGHFSAHCDAPEQGLVGIFLVGLYDSTKASSLGNFHIEGKYRHATGGRWVAFYPNVPHEVTPLAPGCARAVIAFKLFSTEDPNEAATCVAAAADEAKSVLQGIPRPFGISHKYSMGTEDELDGYDAVMLSAARQIEGTSVRVIPVVTRLLEEQYYDEEESLTRNCFSTGVKPFTQAHVDLQLGRGCSEVKSECAWFEWFKDVPFYSWDLRNSATRWQHREEEIGNEVNGKRRDTLYLSYAILVVPGKTEKASGDSSLSRRGLSIDMDEIESSKEHIDSKRAQGVDVVIAKRDLNAGERYGTESDLKGVQVACWWKGTKLHKEAIFAVPLLPGIEKPWRSRQSSPVPTDTQAFFTAEALLNIARGSLGGFYIPSDVPTNSKPRKDNMYRFTFHRAHPEHRRMPGRQLSREELSMPLNKLVGKILWIKAEGSSLPTVNLTNLHMQSTDEDKSNHPSDWVTSVKRDYPDAYCPFTGCLLPAACHIIECGQNNKAYEVLPKLSNAIHDILYPEPCTNPTDSSEPEGFLDVRFPISAIKRYTLASLPHVEMPINGMMLESQFHETYDRYWWLIYRGEALWIHDKPCPLFQVYGWDPQILPAERDTHQGERKPRKIKQDASQAQLQDLRTIISFYHLFGTPEYYDIIEGVAGDLPPKKRKAREQGGSRKRVCYSLPDESDDEDDTESDSYSNYHMDSDRDEVSIEYSSEMTEVEQCNITAQTMLIWLANCWSIQARRNGSKNLS</sequence>
<evidence type="ECO:0008006" key="4">
    <source>
        <dbReference type="Google" id="ProtNLM"/>
    </source>
</evidence>
<proteinExistence type="predicted"/>
<dbReference type="EMBL" id="KZ293460">
    <property type="protein sequence ID" value="PBK63210.1"/>
    <property type="molecule type" value="Genomic_DNA"/>
</dbReference>
<organism evidence="2 3">
    <name type="scientific">Armillaria solidipes</name>
    <dbReference type="NCBI Taxonomy" id="1076256"/>
    <lineage>
        <taxon>Eukaryota</taxon>
        <taxon>Fungi</taxon>
        <taxon>Dikarya</taxon>
        <taxon>Basidiomycota</taxon>
        <taxon>Agaricomycotina</taxon>
        <taxon>Agaricomycetes</taxon>
        <taxon>Agaricomycetidae</taxon>
        <taxon>Agaricales</taxon>
        <taxon>Marasmiineae</taxon>
        <taxon>Physalacriaceae</taxon>
        <taxon>Armillaria</taxon>
    </lineage>
</organism>
<dbReference type="AlphaFoldDB" id="A0A2H3B0E4"/>